<name>A0A4S4C4I1_9BACI</name>
<organism evidence="1 2">
    <name type="scientific">Metabacillus sediminilitoris</name>
    <dbReference type="NCBI Taxonomy" id="2567941"/>
    <lineage>
        <taxon>Bacteria</taxon>
        <taxon>Bacillati</taxon>
        <taxon>Bacillota</taxon>
        <taxon>Bacilli</taxon>
        <taxon>Bacillales</taxon>
        <taxon>Bacillaceae</taxon>
        <taxon>Metabacillus</taxon>
    </lineage>
</organism>
<reference evidence="1 2" key="1">
    <citation type="submission" date="2019-04" db="EMBL/GenBank/DDBJ databases">
        <title>Bacillus sediminilitoris sp. nov., isolated from a tidal flat sediment on the East China Sea.</title>
        <authorList>
            <person name="Wei Y."/>
            <person name="Mao H."/>
            <person name="Fang J."/>
        </authorList>
    </citation>
    <scope>NUCLEOTIDE SEQUENCE [LARGE SCALE GENOMIC DNA]</scope>
    <source>
        <strain evidence="1 2">DSL-17</strain>
    </source>
</reference>
<sequence>MINNEPIKYNFQKLYEERQQPMKDLQAGFEEIRKAEEEAKRQKEMEEAAKLPPEPLTTDEQLQLLSKAVADLAVKLNGKGEKHE</sequence>
<evidence type="ECO:0000313" key="1">
    <source>
        <dbReference type="EMBL" id="THF80591.1"/>
    </source>
</evidence>
<protein>
    <submittedName>
        <fullName evidence="1">Uncharacterized protein</fullName>
    </submittedName>
</protein>
<comment type="caution">
    <text evidence="1">The sequence shown here is derived from an EMBL/GenBank/DDBJ whole genome shotgun (WGS) entry which is preliminary data.</text>
</comment>
<evidence type="ECO:0000313" key="2">
    <source>
        <dbReference type="Proteomes" id="UP000310334"/>
    </source>
</evidence>
<proteinExistence type="predicted"/>
<dbReference type="RefSeq" id="WP_136353154.1">
    <property type="nucleotide sequence ID" value="NZ_CP046266.1"/>
</dbReference>
<accession>A0A4S4C4I1</accession>
<dbReference type="AlphaFoldDB" id="A0A4S4C4I1"/>
<gene>
    <name evidence="1" type="ORF">E6W99_09335</name>
</gene>
<dbReference type="EMBL" id="SSNT01000006">
    <property type="protein sequence ID" value="THF80591.1"/>
    <property type="molecule type" value="Genomic_DNA"/>
</dbReference>
<keyword evidence="2" id="KW-1185">Reference proteome</keyword>
<dbReference type="Proteomes" id="UP000310334">
    <property type="component" value="Unassembled WGS sequence"/>
</dbReference>